<reference evidence="2" key="1">
    <citation type="submission" date="2017-05" db="UniProtKB">
        <authorList>
            <consortium name="EnsemblMetazoa"/>
        </authorList>
    </citation>
    <scope>IDENTIFICATION</scope>
</reference>
<dbReference type="EnsemblMetazoa" id="Aqu2.1.41775_001">
    <property type="protein sequence ID" value="Aqu2.1.41775_001"/>
    <property type="gene ID" value="Aqu2.1.41775"/>
</dbReference>
<dbReference type="InParanoid" id="A0A1X7VPK5"/>
<feature type="region of interest" description="Disordered" evidence="1">
    <location>
        <begin position="287"/>
        <end position="309"/>
    </location>
</feature>
<name>A0A1X7VPK5_AMPQE</name>
<proteinExistence type="predicted"/>
<evidence type="ECO:0000313" key="2">
    <source>
        <dbReference type="EnsemblMetazoa" id="Aqu2.1.41775_001"/>
    </source>
</evidence>
<protein>
    <submittedName>
        <fullName evidence="2">Uncharacterized protein</fullName>
    </submittedName>
</protein>
<sequence>FSDISTLKSTLMKVGFEGMTTIKKLTTLKMAKYLTPELSKDNGFDSELVFENSVNAAISIPANDRGPLIEKSESLPTSPSKQDIVPKQVRINPDNLKDLIVDQQNKTKIRPILIAFSGLPQSDLDTMTPKHEKDNKAAGISYFELVACGFHCLRHPVITEVTKNSSCAFSFLSAFSKLIERGNIPNFDVESDSASSFGDKEFDQILQRFLYYLKDKYKPRAEEKKYAKHFKETLPEGIALINIWDLAINKAVFHFLSGLIGHLYNSHMWLFLNINRDLDELHQPLPPFERQLSEPQNEENIQDLMKWRP</sequence>
<accession>A0A1X7VPK5</accession>
<dbReference type="AlphaFoldDB" id="A0A1X7VPK5"/>
<evidence type="ECO:0000256" key="1">
    <source>
        <dbReference type="SAM" id="MobiDB-lite"/>
    </source>
</evidence>
<organism evidence="2">
    <name type="scientific">Amphimedon queenslandica</name>
    <name type="common">Sponge</name>
    <dbReference type="NCBI Taxonomy" id="400682"/>
    <lineage>
        <taxon>Eukaryota</taxon>
        <taxon>Metazoa</taxon>
        <taxon>Porifera</taxon>
        <taxon>Demospongiae</taxon>
        <taxon>Heteroscleromorpha</taxon>
        <taxon>Haplosclerida</taxon>
        <taxon>Niphatidae</taxon>
        <taxon>Amphimedon</taxon>
    </lineage>
</organism>